<reference evidence="3 4" key="1">
    <citation type="submission" date="2016-10" db="EMBL/GenBank/DDBJ databases">
        <authorList>
            <person name="de Groot N.N."/>
        </authorList>
    </citation>
    <scope>NUCLEOTIDE SEQUENCE [LARGE SCALE GENOMIC DNA]</scope>
    <source>
        <strain evidence="3 4">DSM 24015</strain>
    </source>
</reference>
<organism evidence="3 4">
    <name type="scientific">Riemerella columbipharyngis</name>
    <dbReference type="NCBI Taxonomy" id="1071918"/>
    <lineage>
        <taxon>Bacteria</taxon>
        <taxon>Pseudomonadati</taxon>
        <taxon>Bacteroidota</taxon>
        <taxon>Flavobacteriia</taxon>
        <taxon>Flavobacteriales</taxon>
        <taxon>Weeksellaceae</taxon>
        <taxon>Riemerella</taxon>
    </lineage>
</organism>
<feature type="transmembrane region" description="Helical" evidence="1">
    <location>
        <begin position="143"/>
        <end position="161"/>
    </location>
</feature>
<dbReference type="InterPro" id="IPR043738">
    <property type="entry name" value="DUF5683"/>
</dbReference>
<keyword evidence="1" id="KW-1133">Transmembrane helix</keyword>
<evidence type="ECO:0000259" key="2">
    <source>
        <dbReference type="Pfam" id="PF18935"/>
    </source>
</evidence>
<sequence length="200" mass="22490">MILRLFVIIALLFCVGVSGQVVPTDSLRKDSVSTEQKLLRNIEKYNAPKKIKHFNPTEAGLYSAVLPGFGQYYNRKYWKIPIVWGVIGTGVGIAVWNQKQYRRYRNAFIAELNHQTHEFSGISGVDAEVLGNIQDRAKRQRDYAIAITAGIYILNIVDAIVDAHLYAQRHDSDLAIAPVVINNQWEANGAKAGLSLNFRF</sequence>
<keyword evidence="4" id="KW-1185">Reference proteome</keyword>
<gene>
    <name evidence="3" type="ORF">SAMN05421544_12113</name>
</gene>
<feature type="domain" description="DUF5683" evidence="2">
    <location>
        <begin position="54"/>
        <end position="200"/>
    </location>
</feature>
<dbReference type="OrthoDB" id="9813910at2"/>
<protein>
    <recommendedName>
        <fullName evidence="2">DUF5683 domain-containing protein</fullName>
    </recommendedName>
</protein>
<keyword evidence="1" id="KW-0812">Transmembrane</keyword>
<accession>A0A1G7FAH9</accession>
<evidence type="ECO:0000256" key="1">
    <source>
        <dbReference type="SAM" id="Phobius"/>
    </source>
</evidence>
<evidence type="ECO:0000313" key="4">
    <source>
        <dbReference type="Proteomes" id="UP000198517"/>
    </source>
</evidence>
<dbReference type="STRING" id="1071918.SAMN05421544_12113"/>
<keyword evidence="1" id="KW-0472">Membrane</keyword>
<evidence type="ECO:0000313" key="3">
    <source>
        <dbReference type="EMBL" id="SDE72958.1"/>
    </source>
</evidence>
<feature type="transmembrane region" description="Helical" evidence="1">
    <location>
        <begin position="77"/>
        <end position="96"/>
    </location>
</feature>
<proteinExistence type="predicted"/>
<dbReference type="EMBL" id="FNAS01000021">
    <property type="protein sequence ID" value="SDE72958.1"/>
    <property type="molecule type" value="Genomic_DNA"/>
</dbReference>
<dbReference type="Proteomes" id="UP000198517">
    <property type="component" value="Unassembled WGS sequence"/>
</dbReference>
<name>A0A1G7FAH9_9FLAO</name>
<dbReference type="Pfam" id="PF18935">
    <property type="entry name" value="DUF5683"/>
    <property type="match status" value="1"/>
</dbReference>
<dbReference type="AlphaFoldDB" id="A0A1G7FAH9"/>